<dbReference type="PROSITE" id="PS51257">
    <property type="entry name" value="PROKAR_LIPOPROTEIN"/>
    <property type="match status" value="1"/>
</dbReference>
<dbReference type="GO" id="GO:0005576">
    <property type="term" value="C:extracellular region"/>
    <property type="evidence" value="ECO:0007669"/>
    <property type="project" value="TreeGrafter"/>
</dbReference>
<organism evidence="7 8">
    <name type="scientific">Kitasatospora setae (strain ATCC 33774 / DSM 43861 / JCM 3304 / KCC A-0304 / NBRC 14216 / KM-6054)</name>
    <name type="common">Streptomyces setae</name>
    <dbReference type="NCBI Taxonomy" id="452652"/>
    <lineage>
        <taxon>Bacteria</taxon>
        <taxon>Bacillati</taxon>
        <taxon>Actinomycetota</taxon>
        <taxon>Actinomycetes</taxon>
        <taxon>Kitasatosporales</taxon>
        <taxon>Streptomycetaceae</taxon>
        <taxon>Kitasatospora</taxon>
    </lineage>
</organism>
<dbReference type="GO" id="GO:0030288">
    <property type="term" value="C:outer membrane-bounded periplasmic space"/>
    <property type="evidence" value="ECO:0007669"/>
    <property type="project" value="TreeGrafter"/>
</dbReference>
<dbReference type="InterPro" id="IPR051455">
    <property type="entry name" value="Bact_solute-bind_prot3"/>
</dbReference>
<dbReference type="InterPro" id="IPR001638">
    <property type="entry name" value="Solute-binding_3/MltF_N"/>
</dbReference>
<dbReference type="PANTHER" id="PTHR30085:SF6">
    <property type="entry name" value="ABC TRANSPORTER GLUTAMINE-BINDING PROTEIN GLNH"/>
    <property type="match status" value="1"/>
</dbReference>
<dbReference type="STRING" id="452652.KSE_66290"/>
<keyword evidence="8" id="KW-1185">Reference proteome</keyword>
<dbReference type="KEGG" id="ksk:KSE_66290"/>
<reference evidence="7 8" key="1">
    <citation type="journal article" date="2010" name="DNA Res.">
        <title>Genome sequence of Kitasatospora setae NBRC 14216T: an evolutionary snapshot of the family Streptomycetaceae.</title>
        <authorList>
            <person name="Ichikawa N."/>
            <person name="Oguchi A."/>
            <person name="Ikeda H."/>
            <person name="Ishikawa J."/>
            <person name="Kitani S."/>
            <person name="Watanabe Y."/>
            <person name="Nakamura S."/>
            <person name="Katano Y."/>
            <person name="Kishi E."/>
            <person name="Sasagawa M."/>
            <person name="Ankai A."/>
            <person name="Fukui S."/>
            <person name="Hashimoto Y."/>
            <person name="Kamata S."/>
            <person name="Otoguro M."/>
            <person name="Tanikawa S."/>
            <person name="Nihira T."/>
            <person name="Horinouchi S."/>
            <person name="Ohnishi Y."/>
            <person name="Hayakawa M."/>
            <person name="Kuzuyama T."/>
            <person name="Arisawa A."/>
            <person name="Nomoto F."/>
            <person name="Miura H."/>
            <person name="Takahashi Y."/>
            <person name="Fujita N."/>
        </authorList>
    </citation>
    <scope>NUCLEOTIDE SEQUENCE [LARGE SCALE GENOMIC DNA]</scope>
    <source>
        <strain evidence="8">ATCC 33774 / DSM 43861 / JCM 3304 / KCC A-0304 / NBRC 14216 / KM-6054</strain>
    </source>
</reference>
<evidence type="ECO:0000259" key="6">
    <source>
        <dbReference type="SMART" id="SM00062"/>
    </source>
</evidence>
<dbReference type="Proteomes" id="UP000007076">
    <property type="component" value="Chromosome"/>
</dbReference>
<dbReference type="Gene3D" id="3.40.190.10">
    <property type="entry name" value="Periplasmic binding protein-like II"/>
    <property type="match status" value="2"/>
</dbReference>
<evidence type="ECO:0000256" key="2">
    <source>
        <dbReference type="ARBA" id="ARBA00022448"/>
    </source>
</evidence>
<keyword evidence="3 5" id="KW-0732">Signal</keyword>
<sequence length="338" mass="35867">MPGAHRTLLAGALAGALLLLTGCTGDTPPPPLPSTPTVSASGPPSIFLQKSVRIGTKNNQPGTSTQNKEHVWSGFDVLVGRSVVRNLGRSSADAAFSDVISGEREAKLTTDAEDLVVATYSITPERTEKVFFAGPYAKTSQGFMVRADETWLGSLDALRGRTVCSWGGTTSDTELRFQATVKGYTVASATDAQACLTELREKRVDAVSTDQLILYGLARNDPGLKVVPEVKIGVPNFYGIGIKKERIEDCLRIRDYLKDYVLSSAWIQDFTAELPNAGPPDEYLPKPTDFDEQSCRELPHQSPVSPSPSASPSASASASASPSPSPSADPEPTAAATP</sequence>
<protein>
    <submittedName>
        <fullName evidence="7">Putative ABC transporter substrate-binding protein</fullName>
    </submittedName>
</protein>
<name>E4N2K4_KITSK</name>
<dbReference type="SUPFAM" id="SSF53850">
    <property type="entry name" value="Periplasmic binding protein-like II"/>
    <property type="match status" value="1"/>
</dbReference>
<feature type="domain" description="Solute-binding protein family 3/N-terminal" evidence="6">
    <location>
        <begin position="51"/>
        <end position="269"/>
    </location>
</feature>
<evidence type="ECO:0000256" key="1">
    <source>
        <dbReference type="ARBA" id="ARBA00010333"/>
    </source>
</evidence>
<dbReference type="PANTHER" id="PTHR30085">
    <property type="entry name" value="AMINO ACID ABC TRANSPORTER PERMEASE"/>
    <property type="match status" value="1"/>
</dbReference>
<evidence type="ECO:0000256" key="4">
    <source>
        <dbReference type="SAM" id="MobiDB-lite"/>
    </source>
</evidence>
<dbReference type="Pfam" id="PF00497">
    <property type="entry name" value="SBP_bac_3"/>
    <property type="match status" value="1"/>
</dbReference>
<proteinExistence type="inferred from homology"/>
<evidence type="ECO:0000313" key="7">
    <source>
        <dbReference type="EMBL" id="BAJ32388.1"/>
    </source>
</evidence>
<evidence type="ECO:0000256" key="3">
    <source>
        <dbReference type="ARBA" id="ARBA00022729"/>
    </source>
</evidence>
<dbReference type="EMBL" id="AP010968">
    <property type="protein sequence ID" value="BAJ32388.1"/>
    <property type="molecule type" value="Genomic_DNA"/>
</dbReference>
<feature type="chain" id="PRO_5003184880" evidence="5">
    <location>
        <begin position="26"/>
        <end position="338"/>
    </location>
</feature>
<dbReference type="AlphaFoldDB" id="E4N2K4"/>
<dbReference type="CDD" id="cd13690">
    <property type="entry name" value="PBP2_GluB"/>
    <property type="match status" value="1"/>
</dbReference>
<feature type="region of interest" description="Disordered" evidence="4">
    <location>
        <begin position="277"/>
        <end position="338"/>
    </location>
</feature>
<dbReference type="PATRIC" id="fig|452652.3.peg.6649"/>
<gene>
    <name evidence="7" type="ordered locus">KSE_66290</name>
</gene>
<dbReference type="HOGENOM" id="CLU_019602_18_4_11"/>
<dbReference type="SMART" id="SM00062">
    <property type="entry name" value="PBPb"/>
    <property type="match status" value="1"/>
</dbReference>
<keyword evidence="2" id="KW-0813">Transport</keyword>
<dbReference type="eggNOG" id="COG0834">
    <property type="taxonomic scope" value="Bacteria"/>
</dbReference>
<feature type="signal peptide" evidence="5">
    <location>
        <begin position="1"/>
        <end position="25"/>
    </location>
</feature>
<accession>E4N2K4</accession>
<evidence type="ECO:0000256" key="5">
    <source>
        <dbReference type="SAM" id="SignalP"/>
    </source>
</evidence>
<dbReference type="RefSeq" id="WP_014139684.1">
    <property type="nucleotide sequence ID" value="NC_016109.1"/>
</dbReference>
<feature type="compositionally biased region" description="Low complexity" evidence="4">
    <location>
        <begin position="302"/>
        <end position="322"/>
    </location>
</feature>
<evidence type="ECO:0000313" key="8">
    <source>
        <dbReference type="Proteomes" id="UP000007076"/>
    </source>
</evidence>
<comment type="similarity">
    <text evidence="1">Belongs to the bacterial solute-binding protein 3 family.</text>
</comment>
<dbReference type="GO" id="GO:0006865">
    <property type="term" value="P:amino acid transport"/>
    <property type="evidence" value="ECO:0007669"/>
    <property type="project" value="TreeGrafter"/>
</dbReference>